<dbReference type="InterPro" id="IPR036869">
    <property type="entry name" value="J_dom_sf"/>
</dbReference>
<keyword evidence="4" id="KW-1185">Reference proteome</keyword>
<dbReference type="Pfam" id="PF00226">
    <property type="entry name" value="DnaJ"/>
    <property type="match status" value="1"/>
</dbReference>
<dbReference type="OrthoDB" id="10250354at2759"/>
<feature type="compositionally biased region" description="Polar residues" evidence="1">
    <location>
        <begin position="521"/>
        <end position="542"/>
    </location>
</feature>
<sequence>MVKLDYSRDYYADLELSPTADVNDVKKQFRKLALKYHPDRNPGREAEVNSRFQTIQSAHEVLTSPDQKTKYDTHRRSRYPSASGVKGNPWQNVSSQFPTPPKRPPMNRKTTSGAQRYSSFGVPPTAKSAREDPNTRYQAWEDMRPKSKGKTGPAPTAPRTPRTESSRPQNPTRPEPRTMPRTASQQQKANASFGTARRQGFVPRSPGPDEPPVASSNYFTTRYQPSLFNDLSANSAFKTQRTASGTNAANMFRDSTIDPRQSTPYQTHGGEKTNPFDGADIRRSGSTREPPRRQQNAANTGRARSSSVPDIPDSPTPAPRKSATRQQEDPNAKFAGVSSSTSKFGERYRPQSQTQPSMKAFTAPNSSTTSLGSDSGEFGFPISPCIGHANKVAATVNGGNGPSAQKDDPSVYATPLAFSYPSPYPVNPGKENTRQPKVASAKPAGNNKPAQPAPNTPECDPQTSPSGRTGSSERVLNPFEQTMFDVLSHLASPPAANSTAPSDLRSSSTPVPPTAAEPRQADNSTSSSFSFHVDNETFTRTTPDPARFSRSSADNINTRFVAEEHANADWKFNAGGGVPLNGSPIPPNRRSQSGSRLGRRSPAKDRARPKPASVNEQDETNGDAQTSGFNAGEWTDKIGNEHFFAPQRQQTSTSPTRNARPLKKPRPVRATMGTAGLVDEDETSSEERTRPGTGTGSASGVESPSAMDIDPPMPPPPAAASGSAPQNANGARNIPVEPERPDWRAGNAAGLKSKAGASINLPANNAAGSEDTDDFRASFADLKKTEPFAPSATGLNSFQDLKSNLPFESKASATAPVPKPKPSRINFPVPPPAPPPPAALAVPGLKPSAGAWEKYVWQFGDYMQEWATFNNRYVDHFQARRNTFEKQRRGSNGTKGGFAWLATKGDDGIREYLGWMEQDREVRTKWAAAASEHEMHVREFMAHRDRMKQ</sequence>
<evidence type="ECO:0000259" key="2">
    <source>
        <dbReference type="PROSITE" id="PS50076"/>
    </source>
</evidence>
<feature type="region of interest" description="Disordered" evidence="1">
    <location>
        <begin position="63"/>
        <end position="217"/>
    </location>
</feature>
<dbReference type="PRINTS" id="PR00625">
    <property type="entry name" value="JDOMAIN"/>
</dbReference>
<accession>A0A507AU72</accession>
<feature type="compositionally biased region" description="Polar residues" evidence="1">
    <location>
        <begin position="108"/>
        <end position="118"/>
    </location>
</feature>
<feature type="compositionally biased region" description="Basic and acidic residues" evidence="1">
    <location>
        <begin position="128"/>
        <end position="145"/>
    </location>
</feature>
<protein>
    <recommendedName>
        <fullName evidence="2">J domain-containing protein</fullName>
    </recommendedName>
</protein>
<proteinExistence type="predicted"/>
<dbReference type="Gene3D" id="1.10.287.110">
    <property type="entry name" value="DnaJ domain"/>
    <property type="match status" value="1"/>
</dbReference>
<evidence type="ECO:0000313" key="4">
    <source>
        <dbReference type="Proteomes" id="UP000319257"/>
    </source>
</evidence>
<feature type="compositionally biased region" description="Low complexity" evidence="1">
    <location>
        <begin position="719"/>
        <end position="731"/>
    </location>
</feature>
<dbReference type="SUPFAM" id="SSF46565">
    <property type="entry name" value="Chaperone J-domain"/>
    <property type="match status" value="1"/>
</dbReference>
<comment type="caution">
    <text evidence="3">The sequence shown here is derived from an EMBL/GenBank/DDBJ whole genome shotgun (WGS) entry which is preliminary data.</text>
</comment>
<evidence type="ECO:0000256" key="1">
    <source>
        <dbReference type="SAM" id="MobiDB-lite"/>
    </source>
</evidence>
<feature type="region of interest" description="Disordered" evidence="1">
    <location>
        <begin position="397"/>
        <end position="477"/>
    </location>
</feature>
<evidence type="ECO:0000313" key="3">
    <source>
        <dbReference type="EMBL" id="TPX08451.1"/>
    </source>
</evidence>
<reference evidence="3 4" key="1">
    <citation type="submission" date="2019-06" db="EMBL/GenBank/DDBJ databases">
        <title>Draft genome sequence of the filamentous fungus Phialemoniopsis curvata isolated from diesel fuel.</title>
        <authorList>
            <person name="Varaljay V.A."/>
            <person name="Lyon W.J."/>
            <person name="Crouch A.L."/>
            <person name="Drake C.E."/>
            <person name="Hollomon J.M."/>
            <person name="Nadeau L.J."/>
            <person name="Nunn H.S."/>
            <person name="Stevenson B.S."/>
            <person name="Bojanowski C.L."/>
            <person name="Crookes-Goodson W.J."/>
        </authorList>
    </citation>
    <scope>NUCLEOTIDE SEQUENCE [LARGE SCALE GENOMIC DNA]</scope>
    <source>
        <strain evidence="3 4">D216</strain>
    </source>
</reference>
<feature type="compositionally biased region" description="Polar residues" evidence="1">
    <location>
        <begin position="183"/>
        <end position="193"/>
    </location>
</feature>
<dbReference type="AlphaFoldDB" id="A0A507AU72"/>
<gene>
    <name evidence="3" type="ORF">E0L32_010068</name>
</gene>
<dbReference type="InterPro" id="IPR050817">
    <property type="entry name" value="DjlA_DnaK_co-chaperone"/>
</dbReference>
<dbReference type="InParanoid" id="A0A507AU72"/>
<dbReference type="Proteomes" id="UP000319257">
    <property type="component" value="Unassembled WGS sequence"/>
</dbReference>
<dbReference type="CDD" id="cd06257">
    <property type="entry name" value="DnaJ"/>
    <property type="match status" value="1"/>
</dbReference>
<dbReference type="SMART" id="SM00271">
    <property type="entry name" value="DnaJ"/>
    <property type="match status" value="1"/>
</dbReference>
<feature type="domain" description="J" evidence="2">
    <location>
        <begin position="9"/>
        <end position="75"/>
    </location>
</feature>
<feature type="region of interest" description="Disordered" evidence="1">
    <location>
        <begin position="492"/>
        <end position="553"/>
    </location>
</feature>
<dbReference type="InterPro" id="IPR001623">
    <property type="entry name" value="DnaJ_domain"/>
</dbReference>
<feature type="compositionally biased region" description="Polar residues" evidence="1">
    <location>
        <begin position="461"/>
        <end position="474"/>
    </location>
</feature>
<dbReference type="STRING" id="1093900.A0A507AU72"/>
<feature type="compositionally biased region" description="Polar residues" evidence="1">
    <location>
        <begin position="350"/>
        <end position="373"/>
    </location>
</feature>
<dbReference type="PANTHER" id="PTHR24074">
    <property type="entry name" value="CO-CHAPERONE PROTEIN DJLA"/>
    <property type="match status" value="1"/>
</dbReference>
<feature type="compositionally biased region" description="Low complexity" evidence="1">
    <location>
        <begin position="492"/>
        <end position="502"/>
    </location>
</feature>
<dbReference type="GeneID" id="41977515"/>
<dbReference type="PROSITE" id="PS50076">
    <property type="entry name" value="DNAJ_2"/>
    <property type="match status" value="1"/>
</dbReference>
<feature type="region of interest" description="Disordered" evidence="1">
    <location>
        <begin position="240"/>
        <end position="376"/>
    </location>
</feature>
<dbReference type="EMBL" id="SKBQ01000078">
    <property type="protein sequence ID" value="TPX08451.1"/>
    <property type="molecule type" value="Genomic_DNA"/>
</dbReference>
<organism evidence="3 4">
    <name type="scientific">Thyridium curvatum</name>
    <dbReference type="NCBI Taxonomy" id="1093900"/>
    <lineage>
        <taxon>Eukaryota</taxon>
        <taxon>Fungi</taxon>
        <taxon>Dikarya</taxon>
        <taxon>Ascomycota</taxon>
        <taxon>Pezizomycotina</taxon>
        <taxon>Sordariomycetes</taxon>
        <taxon>Sordariomycetidae</taxon>
        <taxon>Thyridiales</taxon>
        <taxon>Thyridiaceae</taxon>
        <taxon>Thyridium</taxon>
    </lineage>
</organism>
<feature type="compositionally biased region" description="Polar residues" evidence="1">
    <location>
        <begin position="647"/>
        <end position="657"/>
    </location>
</feature>
<dbReference type="FunFam" id="1.10.287.110:FF:000096">
    <property type="entry name" value="DnaJ domain protein"/>
    <property type="match status" value="1"/>
</dbReference>
<feature type="compositionally biased region" description="Polar residues" evidence="1">
    <location>
        <begin position="293"/>
        <end position="308"/>
    </location>
</feature>
<feature type="compositionally biased region" description="Polar residues" evidence="1">
    <location>
        <begin position="240"/>
        <end position="249"/>
    </location>
</feature>
<name>A0A507AU72_9PEZI</name>
<feature type="region of interest" description="Disordered" evidence="1">
    <location>
        <begin position="573"/>
        <end position="772"/>
    </location>
</feature>
<dbReference type="RefSeq" id="XP_030990162.1">
    <property type="nucleotide sequence ID" value="XM_031132645.1"/>
</dbReference>